<reference evidence="4 5" key="1">
    <citation type="submission" date="2019-12" db="EMBL/GenBank/DDBJ databases">
        <title>Genomic-based taxomic classification of the family Erythrobacteraceae.</title>
        <authorList>
            <person name="Xu L."/>
        </authorList>
    </citation>
    <scope>NUCLEOTIDE SEQUENCE [LARGE SCALE GENOMIC DNA]</scope>
    <source>
        <strain evidence="4 5">JCM 17468</strain>
    </source>
</reference>
<dbReference type="EMBL" id="WTYD01000001">
    <property type="protein sequence ID" value="MXO54434.1"/>
    <property type="molecule type" value="Genomic_DNA"/>
</dbReference>
<dbReference type="NCBIfam" id="TIGR02098">
    <property type="entry name" value="MJ0042_CXXC"/>
    <property type="match status" value="1"/>
</dbReference>
<dbReference type="Proteomes" id="UP000430272">
    <property type="component" value="Unassembled WGS sequence"/>
</dbReference>
<name>A0A844Y869_9SPHN</name>
<gene>
    <name evidence="4" type="ORF">GRI47_10520</name>
</gene>
<dbReference type="AlphaFoldDB" id="A0A844Y869"/>
<evidence type="ECO:0000313" key="4">
    <source>
        <dbReference type="EMBL" id="MXO54434.1"/>
    </source>
</evidence>
<feature type="region of interest" description="Disordered" evidence="1">
    <location>
        <begin position="35"/>
        <end position="156"/>
    </location>
</feature>
<feature type="compositionally biased region" description="Pro residues" evidence="1">
    <location>
        <begin position="61"/>
        <end position="81"/>
    </location>
</feature>
<feature type="transmembrane region" description="Helical" evidence="2">
    <location>
        <begin position="182"/>
        <end position="204"/>
    </location>
</feature>
<keyword evidence="2" id="KW-0812">Transmembrane</keyword>
<evidence type="ECO:0000313" key="5">
    <source>
        <dbReference type="Proteomes" id="UP000430272"/>
    </source>
</evidence>
<protein>
    <submittedName>
        <fullName evidence="4">Thioredoxin</fullName>
    </submittedName>
</protein>
<keyword evidence="5" id="KW-1185">Reference proteome</keyword>
<evidence type="ECO:0000256" key="1">
    <source>
        <dbReference type="SAM" id="MobiDB-lite"/>
    </source>
</evidence>
<feature type="compositionally biased region" description="Basic and acidic residues" evidence="1">
    <location>
        <begin position="104"/>
        <end position="131"/>
    </location>
</feature>
<evidence type="ECO:0000259" key="3">
    <source>
        <dbReference type="Pfam" id="PF13717"/>
    </source>
</evidence>
<organism evidence="4 5">
    <name type="scientific">Qipengyuania pelagi</name>
    <dbReference type="NCBI Taxonomy" id="994320"/>
    <lineage>
        <taxon>Bacteria</taxon>
        <taxon>Pseudomonadati</taxon>
        <taxon>Pseudomonadota</taxon>
        <taxon>Alphaproteobacteria</taxon>
        <taxon>Sphingomonadales</taxon>
        <taxon>Erythrobacteraceae</taxon>
        <taxon>Qipengyuania</taxon>
    </lineage>
</organism>
<feature type="domain" description="Zinc finger/thioredoxin putative" evidence="3">
    <location>
        <begin position="1"/>
        <end position="36"/>
    </location>
</feature>
<dbReference type="InterPro" id="IPR011723">
    <property type="entry name" value="Znf/thioredoxin_put"/>
</dbReference>
<dbReference type="OrthoDB" id="7159357at2"/>
<evidence type="ECO:0000256" key="2">
    <source>
        <dbReference type="SAM" id="Phobius"/>
    </source>
</evidence>
<proteinExistence type="predicted"/>
<sequence length="317" mass="34257">MIIACPACATRYVVPDSAIGVEGRTVRCAKCKHSWFQDGPDLAPPETGATQAEARPYIGDAPPPASPRAPSPTPSPRPAAPTPAARSSTSGDHPAAGSEAQPDDSVREGDSVREDVQEDVRVDNADRDLSSDRYATGPSFDEGDPPYGELPNAPPRPAVYDDTVSQFDYSPPFRPRRNYVKLWTWAAGIFAVLALGTVVAANTFGLPSWMPVDRPLFAVAEPDLELEFPVEEQERRTLPDGTEYFGARIIVTNTARETRNVPPILIVLRDGRERVVFSWEVTPPKASLAPGESMTINEATTDVPKSAVIAEVGWAPR</sequence>
<dbReference type="Pfam" id="PF13717">
    <property type="entry name" value="Zn_ribbon_4"/>
    <property type="match status" value="1"/>
</dbReference>
<comment type="caution">
    <text evidence="4">The sequence shown here is derived from an EMBL/GenBank/DDBJ whole genome shotgun (WGS) entry which is preliminary data.</text>
</comment>
<accession>A0A844Y869</accession>
<dbReference type="RefSeq" id="WP_160661178.1">
    <property type="nucleotide sequence ID" value="NZ_BAABDV010000001.1"/>
</dbReference>
<keyword evidence="2" id="KW-0472">Membrane</keyword>
<keyword evidence="2" id="KW-1133">Transmembrane helix</keyword>